<reference evidence="3" key="1">
    <citation type="submission" date="2021-05" db="EMBL/GenBank/DDBJ databases">
        <title>Encephalitozoon hellem ATCC 50604 Complete Genome.</title>
        <authorList>
            <person name="Mascarenhas dos Santos A.C."/>
            <person name="Julian A.T."/>
            <person name="Pombert J.-F."/>
        </authorList>
    </citation>
    <scope>NUCLEOTIDE SEQUENCE</scope>
    <source>
        <strain evidence="3">ATCC 50604</strain>
    </source>
</reference>
<evidence type="ECO:0000256" key="2">
    <source>
        <dbReference type="SAM" id="SignalP"/>
    </source>
</evidence>
<dbReference type="EMBL" id="CP075151">
    <property type="protein sequence ID" value="UTX43208.1"/>
    <property type="molecule type" value="Genomic_DNA"/>
</dbReference>
<feature type="transmembrane region" description="Helical" evidence="1">
    <location>
        <begin position="131"/>
        <end position="153"/>
    </location>
</feature>
<keyword evidence="1" id="KW-0812">Transmembrane</keyword>
<dbReference type="OrthoDB" id="2190238at2759"/>
<accession>A0A9Q9F8B3</accession>
<keyword evidence="6" id="KW-1185">Reference proteome</keyword>
<keyword evidence="1" id="KW-0472">Membrane</keyword>
<sequence length="168" mass="19261">MYSLFTWLLLASKILCFSCEIVSTDHSKSIVRYTSTHPAPHFLAVEYPLNVVPHLISLPVYRVIEEKSSTIVIFRLEGKSVLDVLCEKNLCRVWECSPYIEEGVEIKAVGVIGNRVVWKNSVVDWIVVPDFTMQFVAFNSFGILLTLIMKVYCNPENVFRKSRKNTKN</sequence>
<proteinExistence type="predicted"/>
<evidence type="ECO:0008006" key="7">
    <source>
        <dbReference type="Google" id="ProtNLM"/>
    </source>
</evidence>
<reference evidence="4 6" key="2">
    <citation type="submission" date="2023-02" db="EMBL/GenBank/DDBJ databases">
        <title>Encephalitozoon hellem ATCC 50451 complete genome.</title>
        <authorList>
            <person name="Mascarenhas dos Santos A.C."/>
            <person name="Julian A.T."/>
            <person name="Pombert J.-F."/>
        </authorList>
    </citation>
    <scope>NUCLEOTIDE SEQUENCE [LARGE SCALE GENOMIC DNA]</scope>
    <source>
        <strain evidence="4 6">ATCC 50451</strain>
    </source>
</reference>
<dbReference type="EMBL" id="CP119066">
    <property type="protein sequence ID" value="WEL38665.1"/>
    <property type="molecule type" value="Genomic_DNA"/>
</dbReference>
<dbReference type="AlphaFoldDB" id="A0A9Q9F8B3"/>
<dbReference type="Proteomes" id="UP001217963">
    <property type="component" value="Chromosome V"/>
</dbReference>
<feature type="signal peptide" evidence="2">
    <location>
        <begin position="1"/>
        <end position="16"/>
    </location>
</feature>
<dbReference type="Proteomes" id="UP001059546">
    <property type="component" value="Chromosome V"/>
</dbReference>
<keyword evidence="2" id="KW-0732">Signal</keyword>
<organism evidence="3 5">
    <name type="scientific">Encephalitozoon hellem</name>
    <name type="common">Microsporidian parasite</name>
    <dbReference type="NCBI Taxonomy" id="27973"/>
    <lineage>
        <taxon>Eukaryota</taxon>
        <taxon>Fungi</taxon>
        <taxon>Fungi incertae sedis</taxon>
        <taxon>Microsporidia</taxon>
        <taxon>Unikaryonidae</taxon>
        <taxon>Encephalitozoon</taxon>
    </lineage>
</organism>
<evidence type="ECO:0000256" key="1">
    <source>
        <dbReference type="SAM" id="Phobius"/>
    </source>
</evidence>
<feature type="chain" id="PRO_5040264925" description="GPI-GlcNAc transferase complex PIG-H component conserved domain-containing protein" evidence="2">
    <location>
        <begin position="17"/>
        <end position="168"/>
    </location>
</feature>
<evidence type="ECO:0000313" key="3">
    <source>
        <dbReference type="EMBL" id="UTX43208.1"/>
    </source>
</evidence>
<protein>
    <recommendedName>
        <fullName evidence="7">GPI-GlcNAc transferase complex PIG-H component conserved domain-containing protein</fullName>
    </recommendedName>
</protein>
<evidence type="ECO:0000313" key="6">
    <source>
        <dbReference type="Proteomes" id="UP001217963"/>
    </source>
</evidence>
<evidence type="ECO:0000313" key="5">
    <source>
        <dbReference type="Proteomes" id="UP001059546"/>
    </source>
</evidence>
<evidence type="ECO:0000313" key="4">
    <source>
        <dbReference type="EMBL" id="WEL38665.1"/>
    </source>
</evidence>
<gene>
    <name evidence="3" type="ORF">GPU96_05g09490</name>
    <name evidence="4" type="ORF">PFJ87_05g01350</name>
</gene>
<keyword evidence="1" id="KW-1133">Transmembrane helix</keyword>
<name>A0A9Q9F8B3_ENCHE</name>